<protein>
    <recommendedName>
        <fullName evidence="2">carbonic anhydrase</fullName>
        <ecNumber evidence="2">4.2.1.1</ecNumber>
    </recommendedName>
</protein>
<feature type="binding site" evidence="8">
    <location>
        <position position="130"/>
    </location>
    <ligand>
        <name>Zn(2+)</name>
        <dbReference type="ChEBI" id="CHEBI:29105"/>
    </ligand>
</feature>
<evidence type="ECO:0000256" key="6">
    <source>
        <dbReference type="ARBA" id="ARBA00024993"/>
    </source>
</evidence>
<keyword evidence="11" id="KW-1185">Reference proteome</keyword>
<gene>
    <name evidence="10" type="ORF">V3328_00200</name>
</gene>
<dbReference type="Pfam" id="PF00484">
    <property type="entry name" value="Pro_CA"/>
    <property type="match status" value="1"/>
</dbReference>
<dbReference type="PANTHER" id="PTHR11002:SF79">
    <property type="entry name" value="CARBONIC ANHYDRASE 2"/>
    <property type="match status" value="1"/>
</dbReference>
<dbReference type="FunFam" id="3.40.1050.10:FF:000006">
    <property type="entry name" value="Carbonic anhydrase"/>
    <property type="match status" value="1"/>
</dbReference>
<evidence type="ECO:0000256" key="2">
    <source>
        <dbReference type="ARBA" id="ARBA00012925"/>
    </source>
</evidence>
<evidence type="ECO:0000256" key="8">
    <source>
        <dbReference type="PIRSR" id="PIRSR601765-1"/>
    </source>
</evidence>
<dbReference type="PROSITE" id="PS00704">
    <property type="entry name" value="PROK_CO2_ANHYDRASE_1"/>
    <property type="match status" value="1"/>
</dbReference>
<dbReference type="GO" id="GO:0004089">
    <property type="term" value="F:carbonate dehydratase activity"/>
    <property type="evidence" value="ECO:0007669"/>
    <property type="project" value="UniProtKB-EC"/>
</dbReference>
<dbReference type="CDD" id="cd03378">
    <property type="entry name" value="beta_CA_cladeC"/>
    <property type="match status" value="1"/>
</dbReference>
<feature type="chain" id="PRO_5044004431" description="carbonic anhydrase" evidence="9">
    <location>
        <begin position="24"/>
        <end position="221"/>
    </location>
</feature>
<evidence type="ECO:0000313" key="10">
    <source>
        <dbReference type="EMBL" id="MEJ8569874.1"/>
    </source>
</evidence>
<dbReference type="RefSeq" id="WP_340327618.1">
    <property type="nucleotide sequence ID" value="NZ_JAZHOF010000001.1"/>
</dbReference>
<comment type="cofactor">
    <cofactor evidence="8">
        <name>Zn(2+)</name>
        <dbReference type="ChEBI" id="CHEBI:29105"/>
    </cofactor>
    <text evidence="8">Binds 1 zinc ion per subunit.</text>
</comment>
<dbReference type="EMBL" id="JAZHOF010000001">
    <property type="protein sequence ID" value="MEJ8569874.1"/>
    <property type="molecule type" value="Genomic_DNA"/>
</dbReference>
<proteinExistence type="inferred from homology"/>
<keyword evidence="4 8" id="KW-0862">Zinc</keyword>
<dbReference type="Proteomes" id="UP001378188">
    <property type="component" value="Unassembled WGS sequence"/>
</dbReference>
<dbReference type="InterPro" id="IPR001765">
    <property type="entry name" value="Carbonic_anhydrase"/>
</dbReference>
<feature type="binding site" evidence="8">
    <location>
        <position position="127"/>
    </location>
    <ligand>
        <name>Zn(2+)</name>
        <dbReference type="ChEBI" id="CHEBI:29105"/>
    </ligand>
</feature>
<dbReference type="InterPro" id="IPR036874">
    <property type="entry name" value="Carbonic_anhydrase_sf"/>
</dbReference>
<evidence type="ECO:0000256" key="4">
    <source>
        <dbReference type="ARBA" id="ARBA00022833"/>
    </source>
</evidence>
<keyword evidence="3 8" id="KW-0479">Metal-binding</keyword>
<name>A0AAW9RKE5_9HYPH</name>
<dbReference type="GO" id="GO:0008270">
    <property type="term" value="F:zinc ion binding"/>
    <property type="evidence" value="ECO:0007669"/>
    <property type="project" value="InterPro"/>
</dbReference>
<feature type="signal peptide" evidence="9">
    <location>
        <begin position="1"/>
        <end position="23"/>
    </location>
</feature>
<keyword evidence="5" id="KW-0456">Lyase</keyword>
<organism evidence="10 11">
    <name type="scientific">Microbaculum marinum</name>
    <dbReference type="NCBI Taxonomy" id="1764581"/>
    <lineage>
        <taxon>Bacteria</taxon>
        <taxon>Pseudomonadati</taxon>
        <taxon>Pseudomonadota</taxon>
        <taxon>Alphaproteobacteria</taxon>
        <taxon>Hyphomicrobiales</taxon>
        <taxon>Tepidamorphaceae</taxon>
        <taxon>Microbaculum</taxon>
    </lineage>
</organism>
<comment type="catalytic activity">
    <reaction evidence="7">
        <text>hydrogencarbonate + H(+) = CO2 + H2O</text>
        <dbReference type="Rhea" id="RHEA:10748"/>
        <dbReference type="ChEBI" id="CHEBI:15377"/>
        <dbReference type="ChEBI" id="CHEBI:15378"/>
        <dbReference type="ChEBI" id="CHEBI:16526"/>
        <dbReference type="ChEBI" id="CHEBI:17544"/>
        <dbReference type="EC" id="4.2.1.1"/>
    </reaction>
</comment>
<comment type="similarity">
    <text evidence="1">Belongs to the beta-class carbonic anhydrase family.</text>
</comment>
<evidence type="ECO:0000256" key="9">
    <source>
        <dbReference type="SAM" id="SignalP"/>
    </source>
</evidence>
<dbReference type="Gene3D" id="3.40.1050.10">
    <property type="entry name" value="Carbonic anhydrase"/>
    <property type="match status" value="1"/>
</dbReference>
<dbReference type="SUPFAM" id="SSF53056">
    <property type="entry name" value="beta-carbonic anhydrase, cab"/>
    <property type="match status" value="1"/>
</dbReference>
<sequence length="221" mass="22581">MFGAAALGAAAGLASMGMRPAFAQQNAISPDDALKRIMDGNARYVANTPNAQDFAAGRAARAQGQHPVAGILSCADSRVAPEIVFDEGLGDLFVVRVAGNTVNTDGLASMEFGHAVLGMPLIMVLGHTSCGAIDGAIGVVRDGTVLPGHLPQLVESIKPAVVTAKEKSPDDLLLEATKQNVLNSVESLSTGSQILSDAIAGGKLKIVGAMYELSSGKVTML</sequence>
<evidence type="ECO:0000256" key="5">
    <source>
        <dbReference type="ARBA" id="ARBA00023239"/>
    </source>
</evidence>
<feature type="binding site" evidence="8">
    <location>
        <position position="74"/>
    </location>
    <ligand>
        <name>Zn(2+)</name>
        <dbReference type="ChEBI" id="CHEBI:29105"/>
    </ligand>
</feature>
<dbReference type="PANTHER" id="PTHR11002">
    <property type="entry name" value="CARBONIC ANHYDRASE"/>
    <property type="match status" value="1"/>
</dbReference>
<reference evidence="10 11" key="1">
    <citation type="submission" date="2024-02" db="EMBL/GenBank/DDBJ databases">
        <title>Genome analysis and characterization of Microbaculum marinisediminis sp. nov., isolated from marine sediment.</title>
        <authorList>
            <person name="Du Z.-J."/>
            <person name="Ye Y.-Q."/>
            <person name="Zhang Z.-R."/>
            <person name="Yuan S.-M."/>
            <person name="Zhang X.-Y."/>
        </authorList>
    </citation>
    <scope>NUCLEOTIDE SEQUENCE [LARGE SCALE GENOMIC DNA]</scope>
    <source>
        <strain evidence="10 11">SDUM1044001</strain>
    </source>
</reference>
<dbReference type="AlphaFoldDB" id="A0AAW9RKE5"/>
<dbReference type="GO" id="GO:0015976">
    <property type="term" value="P:carbon utilization"/>
    <property type="evidence" value="ECO:0007669"/>
    <property type="project" value="InterPro"/>
</dbReference>
<dbReference type="InterPro" id="IPR015892">
    <property type="entry name" value="Carbonic_anhydrase_CS"/>
</dbReference>
<dbReference type="SMART" id="SM00947">
    <property type="entry name" value="Pro_CA"/>
    <property type="match status" value="1"/>
</dbReference>
<dbReference type="EC" id="4.2.1.1" evidence="2"/>
<evidence type="ECO:0000313" key="11">
    <source>
        <dbReference type="Proteomes" id="UP001378188"/>
    </source>
</evidence>
<evidence type="ECO:0000256" key="7">
    <source>
        <dbReference type="ARBA" id="ARBA00048348"/>
    </source>
</evidence>
<feature type="binding site" evidence="8">
    <location>
        <position position="76"/>
    </location>
    <ligand>
        <name>Zn(2+)</name>
        <dbReference type="ChEBI" id="CHEBI:29105"/>
    </ligand>
</feature>
<evidence type="ECO:0000256" key="3">
    <source>
        <dbReference type="ARBA" id="ARBA00022723"/>
    </source>
</evidence>
<keyword evidence="9" id="KW-0732">Signal</keyword>
<evidence type="ECO:0000256" key="1">
    <source>
        <dbReference type="ARBA" id="ARBA00006217"/>
    </source>
</evidence>
<comment type="function">
    <text evidence="6">Catalyzes the reversible hydration of carbon dioxide to form bicarbonate.</text>
</comment>
<accession>A0AAW9RKE5</accession>
<comment type="caution">
    <text evidence="10">The sequence shown here is derived from an EMBL/GenBank/DDBJ whole genome shotgun (WGS) entry which is preliminary data.</text>
</comment>